<dbReference type="PANTHER" id="PTHR13748:SF62">
    <property type="entry name" value="COBW DOMAIN-CONTAINING PROTEIN"/>
    <property type="match status" value="1"/>
</dbReference>
<evidence type="ECO:0000313" key="4">
    <source>
        <dbReference type="Proteomes" id="UP000600363"/>
    </source>
</evidence>
<feature type="region of interest" description="Disordered" evidence="1">
    <location>
        <begin position="338"/>
        <end position="358"/>
    </location>
</feature>
<accession>A0A832RUV1</accession>
<dbReference type="RefSeq" id="WP_052353214.1">
    <property type="nucleotide sequence ID" value="NZ_DUIH01000012.1"/>
</dbReference>
<dbReference type="Gene3D" id="3.40.50.300">
    <property type="entry name" value="P-loop containing nucleotide triphosphate hydrolases"/>
    <property type="match status" value="1"/>
</dbReference>
<organism evidence="3 4">
    <name type="scientific">Methermicoccus shengliensis</name>
    <dbReference type="NCBI Taxonomy" id="660064"/>
    <lineage>
        <taxon>Archaea</taxon>
        <taxon>Methanobacteriati</taxon>
        <taxon>Methanobacteriota</taxon>
        <taxon>Stenosarchaea group</taxon>
        <taxon>Methanomicrobia</taxon>
        <taxon>Methanosarcinales</taxon>
        <taxon>Methermicoccaceae</taxon>
        <taxon>Methermicoccus</taxon>
    </lineage>
</organism>
<dbReference type="InterPro" id="IPR051316">
    <property type="entry name" value="Zinc-reg_GTPase_activator"/>
</dbReference>
<evidence type="ECO:0000256" key="1">
    <source>
        <dbReference type="SAM" id="MobiDB-lite"/>
    </source>
</evidence>
<dbReference type="Pfam" id="PF02492">
    <property type="entry name" value="cobW"/>
    <property type="match status" value="1"/>
</dbReference>
<dbReference type="AlphaFoldDB" id="A0A832RUV1"/>
<evidence type="ECO:0000313" key="3">
    <source>
        <dbReference type="EMBL" id="HIH69712.1"/>
    </source>
</evidence>
<sequence>MLVCQLGGFLGSGKTTLLIQVARRFVEEHDKKVAIIENEIGEVGVDAAVTNEFGLETRELFGGCICCSLSTGLMNTVSALATNYQPDVIIIEPTGVAFPSRIAHILNNLRIDAQFTPITVLVDASRFMEHFRDMGQFTTRQLEDADIVAINKIDLLSSAYEIDVIKDAVRQIKKTALTIPISAKTGEGVDELMRLITTGVSGLDVSGELLDEDSRELSGMGVYELRMRISAPRELFPSQWRDKVAQIIEDIAIATTDAGAKYIGHIKGAFKTNAGIVRGSIVKVDSDVDVMSTLEQPISEGELTLNVIVTDLAKQQIEELVSDVLEDHLGGMHCEVVEREHKHEHHHERGHREDIDEE</sequence>
<protein>
    <recommendedName>
        <fullName evidence="2">CobW/HypB/UreG nucleotide-binding domain-containing protein</fullName>
    </recommendedName>
</protein>
<dbReference type="EMBL" id="DUIH01000012">
    <property type="protein sequence ID" value="HIH69712.1"/>
    <property type="molecule type" value="Genomic_DNA"/>
</dbReference>
<name>A0A832RUV1_9EURY</name>
<dbReference type="GO" id="GO:0005737">
    <property type="term" value="C:cytoplasm"/>
    <property type="evidence" value="ECO:0007669"/>
    <property type="project" value="TreeGrafter"/>
</dbReference>
<dbReference type="InterPro" id="IPR003495">
    <property type="entry name" value="CobW/HypB/UreG_nucleotide-bd"/>
</dbReference>
<reference evidence="3" key="1">
    <citation type="journal article" date="2020" name="bioRxiv">
        <title>A rank-normalized archaeal taxonomy based on genome phylogeny resolves widespread incomplete and uneven classifications.</title>
        <authorList>
            <person name="Rinke C."/>
            <person name="Chuvochina M."/>
            <person name="Mussig A.J."/>
            <person name="Chaumeil P.-A."/>
            <person name="Waite D.W."/>
            <person name="Whitman W.B."/>
            <person name="Parks D.H."/>
            <person name="Hugenholtz P."/>
        </authorList>
    </citation>
    <scope>NUCLEOTIDE SEQUENCE</scope>
    <source>
        <strain evidence="3">UBA12518</strain>
    </source>
</reference>
<dbReference type="Proteomes" id="UP000600363">
    <property type="component" value="Unassembled WGS sequence"/>
</dbReference>
<comment type="caution">
    <text evidence="3">The sequence shown here is derived from an EMBL/GenBank/DDBJ whole genome shotgun (WGS) entry which is preliminary data.</text>
</comment>
<dbReference type="PANTHER" id="PTHR13748">
    <property type="entry name" value="COBW-RELATED"/>
    <property type="match status" value="1"/>
</dbReference>
<dbReference type="SUPFAM" id="SSF52540">
    <property type="entry name" value="P-loop containing nucleoside triphosphate hydrolases"/>
    <property type="match status" value="1"/>
</dbReference>
<proteinExistence type="predicted"/>
<feature type="domain" description="CobW/HypB/UreG nucleotide-binding" evidence="2">
    <location>
        <begin position="3"/>
        <end position="177"/>
    </location>
</feature>
<dbReference type="InterPro" id="IPR027417">
    <property type="entry name" value="P-loop_NTPase"/>
</dbReference>
<gene>
    <name evidence="3" type="ORF">HA299_03705</name>
</gene>
<evidence type="ECO:0000259" key="2">
    <source>
        <dbReference type="Pfam" id="PF02492"/>
    </source>
</evidence>